<keyword evidence="1" id="KW-0689">Ribosomal protein</keyword>
<evidence type="ECO:0000313" key="2">
    <source>
        <dbReference type="Proteomes" id="UP000035704"/>
    </source>
</evidence>
<dbReference type="Gene3D" id="3.30.1330.30">
    <property type="match status" value="1"/>
</dbReference>
<gene>
    <name evidence="1" type="ORF">CACET_c36290</name>
</gene>
<dbReference type="InterPro" id="IPR029064">
    <property type="entry name" value="Ribosomal_eL30-like_sf"/>
</dbReference>
<dbReference type="OrthoDB" id="2353623at2"/>
<sequence length="81" mass="8716">MLDSLQMANNKVVGVKQTNKALAEDKVKTLYLAEDAEMYLVEKLKNTASNKGVEIVFVDSMKKLGKACGIDVSAAAVAILK</sequence>
<protein>
    <submittedName>
        <fullName evidence="1">Ribosomal protein L7Ae/L30e/S12e/gadd45</fullName>
    </submittedName>
</protein>
<dbReference type="GO" id="GO:0005840">
    <property type="term" value="C:ribosome"/>
    <property type="evidence" value="ECO:0007669"/>
    <property type="project" value="UniProtKB-KW"/>
</dbReference>
<dbReference type="RefSeq" id="WP_044826532.1">
    <property type="nucleotide sequence ID" value="NZ_CP009687.1"/>
</dbReference>
<proteinExistence type="predicted"/>
<dbReference type="Proteomes" id="UP000035704">
    <property type="component" value="Chromosome"/>
</dbReference>
<reference evidence="1 2" key="1">
    <citation type="submission" date="2014-10" db="EMBL/GenBank/DDBJ databases">
        <title>Genome sequence of Clostridium aceticum DSM 1496.</title>
        <authorList>
            <person name="Poehlein A."/>
            <person name="Schiel-Bengelsdorf B."/>
            <person name="Gottschalk G."/>
            <person name="Duerre P."/>
            <person name="Daniel R."/>
        </authorList>
    </citation>
    <scope>NUCLEOTIDE SEQUENCE [LARGE SCALE GENOMIC DNA]</scope>
    <source>
        <strain evidence="1 2">DSM 1496</strain>
    </source>
</reference>
<keyword evidence="2" id="KW-1185">Reference proteome</keyword>
<dbReference type="STRING" id="84022.CACET_c36290"/>
<organism evidence="1 2">
    <name type="scientific">Clostridium aceticum</name>
    <dbReference type="NCBI Taxonomy" id="84022"/>
    <lineage>
        <taxon>Bacteria</taxon>
        <taxon>Bacillati</taxon>
        <taxon>Bacillota</taxon>
        <taxon>Clostridia</taxon>
        <taxon>Eubacteriales</taxon>
        <taxon>Clostridiaceae</taxon>
        <taxon>Clostridium</taxon>
    </lineage>
</organism>
<keyword evidence="1" id="KW-0687">Ribonucleoprotein</keyword>
<dbReference type="PATRIC" id="fig|84022.5.peg.3357"/>
<dbReference type="Pfam" id="PF01248">
    <property type="entry name" value="Ribosomal_L7Ae"/>
    <property type="match status" value="1"/>
</dbReference>
<name>A0A0D8I572_9CLOT</name>
<dbReference type="SUPFAM" id="SSF55315">
    <property type="entry name" value="L30e-like"/>
    <property type="match status" value="1"/>
</dbReference>
<evidence type="ECO:0000313" key="1">
    <source>
        <dbReference type="EMBL" id="AKL97060.1"/>
    </source>
</evidence>
<dbReference type="AlphaFoldDB" id="A0A0D8I572"/>
<dbReference type="EMBL" id="CP009687">
    <property type="protein sequence ID" value="AKL97060.1"/>
    <property type="molecule type" value="Genomic_DNA"/>
</dbReference>
<dbReference type="InterPro" id="IPR004038">
    <property type="entry name" value="Ribosomal_eL8/eL30/eS12/Gad45"/>
</dbReference>
<accession>A0A0D8I572</accession>
<dbReference type="KEGG" id="cace:CACET_c36290"/>